<sequence length="297" mass="31910">MANICYRSYIKWNDSGEAERDGKVLVLTSPSKTFVDVRLKPGAQGIQGVFPISAVEWAFAGHSETWLVDDDGAKSALTGKGNEAEFQIETTSTAAATIHSRWHHTVDSHHVNASSVIDQGTLVPQPDGITSLESGTMIKPATGKLTAYEEAWVDLPIVPDGNGEVWTVVLQIDQTPSNDESGGGGESQTTSTATPPAHGVIVRIGNRCQGLLRIGDRITTEQWEKSEVVSTTANANASSIEKRDDDAWKRVLHIGDDFLPCAAAFDASHIAVGNTVRYGSMEWKFAEVVSSTQGCRS</sequence>
<gene>
    <name evidence="3" type="ORF">K489DRAFT_407418</name>
</gene>
<evidence type="ECO:0000256" key="1">
    <source>
        <dbReference type="SAM" id="MobiDB-lite"/>
    </source>
</evidence>
<dbReference type="Proteomes" id="UP000504637">
    <property type="component" value="Unplaced"/>
</dbReference>
<evidence type="ECO:0008006" key="4">
    <source>
        <dbReference type="Google" id="ProtNLM"/>
    </source>
</evidence>
<name>A0A6J3MFC0_9PEZI</name>
<reference evidence="3" key="1">
    <citation type="submission" date="2020-01" db="EMBL/GenBank/DDBJ databases">
        <authorList>
            <consortium name="DOE Joint Genome Institute"/>
            <person name="Haridas S."/>
            <person name="Albert R."/>
            <person name="Binder M."/>
            <person name="Bloem J."/>
            <person name="Labutti K."/>
            <person name="Salamov A."/>
            <person name="Andreopoulos B."/>
            <person name="Baker S.E."/>
            <person name="Barry K."/>
            <person name="Bills G."/>
            <person name="Bluhm B.H."/>
            <person name="Cannon C."/>
            <person name="Castanera R."/>
            <person name="Culley D.E."/>
            <person name="Daum C."/>
            <person name="Ezra D."/>
            <person name="Gonzalez J.B."/>
            <person name="Henrissat B."/>
            <person name="Kuo A."/>
            <person name="Liang C."/>
            <person name="Lipzen A."/>
            <person name="Lutzoni F."/>
            <person name="Magnuson J."/>
            <person name="Mondo S."/>
            <person name="Nolan M."/>
            <person name="Ohm R."/>
            <person name="Pangilinan J."/>
            <person name="Park H.-J."/>
            <person name="Ramirez L."/>
            <person name="Alfaro M."/>
            <person name="Sun H."/>
            <person name="Tritt A."/>
            <person name="Yoshinaga Y."/>
            <person name="Zwiers L.-H."/>
            <person name="Turgeon B.G."/>
            <person name="Goodwin S.B."/>
            <person name="Spatafora J.W."/>
            <person name="Crous P.W."/>
            <person name="Grigoriev I.V."/>
        </authorList>
    </citation>
    <scope>NUCLEOTIDE SEQUENCE</scope>
    <source>
        <strain evidence="3">CBS 342.82</strain>
    </source>
</reference>
<keyword evidence="2" id="KW-1185">Reference proteome</keyword>
<feature type="region of interest" description="Disordered" evidence="1">
    <location>
        <begin position="175"/>
        <end position="196"/>
    </location>
</feature>
<dbReference type="OrthoDB" id="4045395at2759"/>
<dbReference type="GeneID" id="54365165"/>
<proteinExistence type="predicted"/>
<evidence type="ECO:0000313" key="3">
    <source>
        <dbReference type="RefSeq" id="XP_033463747.1"/>
    </source>
</evidence>
<dbReference type="AlphaFoldDB" id="A0A6J3MFC0"/>
<accession>A0A6J3MFC0</accession>
<reference evidence="3" key="2">
    <citation type="submission" date="2020-04" db="EMBL/GenBank/DDBJ databases">
        <authorList>
            <consortium name="NCBI Genome Project"/>
        </authorList>
    </citation>
    <scope>NUCLEOTIDE SEQUENCE</scope>
    <source>
        <strain evidence="3">CBS 342.82</strain>
    </source>
</reference>
<protein>
    <recommendedName>
        <fullName evidence="4">Protein HRI1</fullName>
    </recommendedName>
</protein>
<dbReference type="Gene3D" id="2.40.128.320">
    <property type="entry name" value="Protein HRI1, N-terminal domain"/>
    <property type="match status" value="1"/>
</dbReference>
<dbReference type="InterPro" id="IPR031818">
    <property type="entry name" value="Hri1"/>
</dbReference>
<organism evidence="3">
    <name type="scientific">Dissoconium aciculare CBS 342.82</name>
    <dbReference type="NCBI Taxonomy" id="1314786"/>
    <lineage>
        <taxon>Eukaryota</taxon>
        <taxon>Fungi</taxon>
        <taxon>Dikarya</taxon>
        <taxon>Ascomycota</taxon>
        <taxon>Pezizomycotina</taxon>
        <taxon>Dothideomycetes</taxon>
        <taxon>Dothideomycetidae</taxon>
        <taxon>Mycosphaerellales</taxon>
        <taxon>Dissoconiaceae</taxon>
        <taxon>Dissoconium</taxon>
    </lineage>
</organism>
<evidence type="ECO:0000313" key="2">
    <source>
        <dbReference type="Proteomes" id="UP000504637"/>
    </source>
</evidence>
<dbReference type="InterPro" id="IPR043047">
    <property type="entry name" value="Hri1_N_sf"/>
</dbReference>
<reference evidence="3" key="3">
    <citation type="submission" date="2025-08" db="UniProtKB">
        <authorList>
            <consortium name="RefSeq"/>
        </authorList>
    </citation>
    <scope>IDENTIFICATION</scope>
    <source>
        <strain evidence="3">CBS 342.82</strain>
    </source>
</reference>
<dbReference type="RefSeq" id="XP_033463747.1">
    <property type="nucleotide sequence ID" value="XM_033607365.1"/>
</dbReference>
<dbReference type="Pfam" id="PF16815">
    <property type="entry name" value="HRI1"/>
    <property type="match status" value="1"/>
</dbReference>